<dbReference type="PANTHER" id="PTHR45677">
    <property type="entry name" value="GLUTAMATE DECARBOXYLASE-RELATED"/>
    <property type="match status" value="1"/>
</dbReference>
<evidence type="ECO:0008006" key="11">
    <source>
        <dbReference type="Google" id="ProtNLM"/>
    </source>
</evidence>
<evidence type="ECO:0000256" key="5">
    <source>
        <dbReference type="ARBA" id="ARBA00022898"/>
    </source>
</evidence>
<dbReference type="GO" id="GO:0005737">
    <property type="term" value="C:cytoplasm"/>
    <property type="evidence" value="ECO:0007669"/>
    <property type="project" value="TreeGrafter"/>
</dbReference>
<evidence type="ECO:0000256" key="1">
    <source>
        <dbReference type="ARBA" id="ARBA00001933"/>
    </source>
</evidence>
<evidence type="ECO:0000256" key="3">
    <source>
        <dbReference type="ARBA" id="ARBA00011738"/>
    </source>
</evidence>
<feature type="modified residue" description="N6-(pyridoxal phosphate)lysine" evidence="7">
    <location>
        <position position="305"/>
    </location>
</feature>
<comment type="cofactor">
    <cofactor evidence="1 7 8">
        <name>pyridoxal 5'-phosphate</name>
        <dbReference type="ChEBI" id="CHEBI:597326"/>
    </cofactor>
</comment>
<keyword evidence="4" id="KW-0210">Decarboxylase</keyword>
<dbReference type="OrthoDB" id="392571at2759"/>
<dbReference type="Pfam" id="PF00282">
    <property type="entry name" value="Pyridoxal_deC"/>
    <property type="match status" value="1"/>
</dbReference>
<keyword evidence="6 8" id="KW-0456">Lyase</keyword>
<evidence type="ECO:0000256" key="4">
    <source>
        <dbReference type="ARBA" id="ARBA00022793"/>
    </source>
</evidence>
<dbReference type="GO" id="GO:0016831">
    <property type="term" value="F:carboxy-lyase activity"/>
    <property type="evidence" value="ECO:0007669"/>
    <property type="project" value="UniProtKB-KW"/>
</dbReference>
<organism evidence="9 10">
    <name type="scientific">Nezara viridula</name>
    <name type="common">Southern green stink bug</name>
    <name type="synonym">Cimex viridulus</name>
    <dbReference type="NCBI Taxonomy" id="85310"/>
    <lineage>
        <taxon>Eukaryota</taxon>
        <taxon>Metazoa</taxon>
        <taxon>Ecdysozoa</taxon>
        <taxon>Arthropoda</taxon>
        <taxon>Hexapoda</taxon>
        <taxon>Insecta</taxon>
        <taxon>Pterygota</taxon>
        <taxon>Neoptera</taxon>
        <taxon>Paraneoptera</taxon>
        <taxon>Hemiptera</taxon>
        <taxon>Heteroptera</taxon>
        <taxon>Panheteroptera</taxon>
        <taxon>Pentatomomorpha</taxon>
        <taxon>Pentatomoidea</taxon>
        <taxon>Pentatomidae</taxon>
        <taxon>Pentatominae</taxon>
        <taxon>Nezara</taxon>
    </lineage>
</organism>
<reference evidence="9" key="1">
    <citation type="submission" date="2022-01" db="EMBL/GenBank/DDBJ databases">
        <authorList>
            <person name="King R."/>
        </authorList>
    </citation>
    <scope>NUCLEOTIDE SEQUENCE</scope>
</reference>
<dbReference type="InterPro" id="IPR015424">
    <property type="entry name" value="PyrdxlP-dep_Trfase"/>
</dbReference>
<proteinExistence type="inferred from homology"/>
<sequence>MPASEISSFAASGPADTSVRFLTRVQQIVLEHAEQAERRDSKVSRWVDPERLQKILDLQFNDQPASMEQLMDCISDTLRYSVNIAHPYFLNQLYSTVDRVGLAGQWVTDTLNASVYTYEVAPVFTLMEEMVLAKMRQIVGWSSGDGIFSPGGSIANGYAINLARFHKFPQVKSKGLYGLPRLVMFTSEEAHYSIVKMAGLEGIGIDNVYQVRTDSTGRMDVGHLKQEIQRAKSEGGVPFMVSATAGTTVLGAFDPLEDIADICNEEKLWFHVDAAWGGGALMSTRRRHLLSGIDRADSVTWNPHKMLAAPQQCSTFLTKHPKILQECHSASASYLFQKDKFYDTSYDIGDKHLQCGRRVDVFKFWLMWKSKGTAGLEEHVDRLFDMAEYFTDKIRQRPGFRLVIEKPQCTNISFWYVPPSLRDLEGQPDFKEKLNKVAPLMKERMMREGTMMITYQPLKDHPNFFRLVLQNSSLTREDMDHIVQEIERLGRGL</sequence>
<comment type="similarity">
    <text evidence="2 8">Belongs to the group II decarboxylase family.</text>
</comment>
<dbReference type="CDD" id="cd06450">
    <property type="entry name" value="DOPA_deC_like"/>
    <property type="match status" value="1"/>
</dbReference>
<dbReference type="FunFam" id="3.40.640.10:FF:000016">
    <property type="entry name" value="Glutamate decarboxylase like 1"/>
    <property type="match status" value="1"/>
</dbReference>
<name>A0A9P0MLF7_NEZVI</name>
<evidence type="ECO:0000256" key="2">
    <source>
        <dbReference type="ARBA" id="ARBA00009533"/>
    </source>
</evidence>
<evidence type="ECO:0000256" key="6">
    <source>
        <dbReference type="ARBA" id="ARBA00023239"/>
    </source>
</evidence>
<dbReference type="SUPFAM" id="SSF53383">
    <property type="entry name" value="PLP-dependent transferases"/>
    <property type="match status" value="1"/>
</dbReference>
<keyword evidence="10" id="KW-1185">Reference proteome</keyword>
<dbReference type="EMBL" id="OV725080">
    <property type="protein sequence ID" value="CAH1397765.1"/>
    <property type="molecule type" value="Genomic_DNA"/>
</dbReference>
<dbReference type="Proteomes" id="UP001152798">
    <property type="component" value="Chromosome 4"/>
</dbReference>
<dbReference type="InterPro" id="IPR002129">
    <property type="entry name" value="PyrdxlP-dep_de-COase"/>
</dbReference>
<gene>
    <name evidence="9" type="ORF">NEZAVI_LOCUS7544</name>
</gene>
<evidence type="ECO:0000256" key="7">
    <source>
        <dbReference type="PIRSR" id="PIRSR602129-50"/>
    </source>
</evidence>
<dbReference type="PANTHER" id="PTHR45677:SF12">
    <property type="entry name" value="BLACK, ISOFORM A"/>
    <property type="match status" value="1"/>
</dbReference>
<accession>A0A9P0MLF7</accession>
<dbReference type="Gene3D" id="3.40.640.10">
    <property type="entry name" value="Type I PLP-dependent aspartate aminotransferase-like (Major domain)"/>
    <property type="match status" value="1"/>
</dbReference>
<dbReference type="InterPro" id="IPR015421">
    <property type="entry name" value="PyrdxlP-dep_Trfase_major"/>
</dbReference>
<dbReference type="GO" id="GO:0030170">
    <property type="term" value="F:pyridoxal phosphate binding"/>
    <property type="evidence" value="ECO:0007669"/>
    <property type="project" value="InterPro"/>
</dbReference>
<dbReference type="AlphaFoldDB" id="A0A9P0MLF7"/>
<dbReference type="Gene3D" id="3.90.1150.170">
    <property type="match status" value="1"/>
</dbReference>
<evidence type="ECO:0000313" key="10">
    <source>
        <dbReference type="Proteomes" id="UP001152798"/>
    </source>
</evidence>
<evidence type="ECO:0000256" key="8">
    <source>
        <dbReference type="RuleBase" id="RU000382"/>
    </source>
</evidence>
<dbReference type="GO" id="GO:0019752">
    <property type="term" value="P:carboxylic acid metabolic process"/>
    <property type="evidence" value="ECO:0007669"/>
    <property type="project" value="InterPro"/>
</dbReference>
<protein>
    <recommendedName>
        <fullName evidence="11">Black</fullName>
    </recommendedName>
</protein>
<comment type="subunit">
    <text evidence="3">Homodimer.</text>
</comment>
<keyword evidence="5 7" id="KW-0663">Pyridoxal phosphate</keyword>
<evidence type="ECO:0000313" key="9">
    <source>
        <dbReference type="EMBL" id="CAH1397765.1"/>
    </source>
</evidence>